<keyword evidence="4" id="KW-1185">Reference proteome</keyword>
<reference evidence="3 4" key="1">
    <citation type="submission" date="2019-12" db="EMBL/GenBank/DDBJ databases">
        <title>Litoreibacter badius sp. nov., a novel bacteriochlorophyll a-containing bacterium in the genus Litoreibacter.</title>
        <authorList>
            <person name="Kanamuro M."/>
            <person name="Takabe Y."/>
            <person name="Mori K."/>
            <person name="Takaichi S."/>
            <person name="Hanada S."/>
        </authorList>
    </citation>
    <scope>NUCLEOTIDE SEQUENCE [LARGE SCALE GENOMIC DNA]</scope>
    <source>
        <strain evidence="3 4">K6</strain>
    </source>
</reference>
<dbReference type="CDD" id="cd04179">
    <property type="entry name" value="DPM_DPG-synthase_like"/>
    <property type="match status" value="1"/>
</dbReference>
<dbReference type="InterPro" id="IPR001173">
    <property type="entry name" value="Glyco_trans_2-like"/>
</dbReference>
<organism evidence="3 4">
    <name type="scientific">Litoreibacter roseus</name>
    <dbReference type="NCBI Taxonomy" id="2601869"/>
    <lineage>
        <taxon>Bacteria</taxon>
        <taxon>Pseudomonadati</taxon>
        <taxon>Pseudomonadota</taxon>
        <taxon>Alphaproteobacteria</taxon>
        <taxon>Rhodobacterales</taxon>
        <taxon>Roseobacteraceae</taxon>
        <taxon>Litoreibacter</taxon>
    </lineage>
</organism>
<feature type="domain" description="Glycosyltransferase 2-like" evidence="2">
    <location>
        <begin position="2"/>
        <end position="111"/>
    </location>
</feature>
<keyword evidence="1" id="KW-1133">Transmembrane helix</keyword>
<name>A0A6N6JIP6_9RHOB</name>
<evidence type="ECO:0000313" key="3">
    <source>
        <dbReference type="EMBL" id="GFE66211.1"/>
    </source>
</evidence>
<keyword evidence="1" id="KW-0472">Membrane</keyword>
<sequence>MIRHEVNKGVGGAVITGYRQALADGMDIVVKPDGDGQMNPDLIPLFTEPILSGDADYSKGNRFFSARAVRGMPGVRLLGNAMLSFMAKLSSGYWSIFDPTNGYTAIHTRAVAALELDRLSERYFFESDMLIRLGDLRAVVLDIPMRAVYADEVSGLKIRAVVTEFLGKHLAATFKRIVYLYFLRGFSLASLNLFFGGLLLLFGVIFGAVEWGASIRSGVPATTGTVMMSVLPVISGLQMLLFFFSYDISAEPRRRVQRQAVIASLSPQSPGLLANENESK</sequence>
<dbReference type="PANTHER" id="PTHR48090:SF6">
    <property type="entry name" value="SLR5056 PROTEIN"/>
    <property type="match status" value="1"/>
</dbReference>
<dbReference type="InterPro" id="IPR050256">
    <property type="entry name" value="Glycosyltransferase_2"/>
</dbReference>
<dbReference type="AlphaFoldDB" id="A0A6N6JIP6"/>
<accession>A0A6N6JIP6</accession>
<dbReference type="PANTHER" id="PTHR48090">
    <property type="entry name" value="UNDECAPRENYL-PHOSPHATE 4-DEOXY-4-FORMAMIDO-L-ARABINOSE TRANSFERASE-RELATED"/>
    <property type="match status" value="1"/>
</dbReference>
<dbReference type="Proteomes" id="UP000436822">
    <property type="component" value="Unassembled WGS sequence"/>
</dbReference>
<proteinExistence type="predicted"/>
<dbReference type="EMBL" id="BLJE01000004">
    <property type="protein sequence ID" value="GFE66211.1"/>
    <property type="molecule type" value="Genomic_DNA"/>
</dbReference>
<gene>
    <name evidence="3" type="ORF">KIN_32850</name>
</gene>
<protein>
    <recommendedName>
        <fullName evidence="2">Glycosyltransferase 2-like domain-containing protein</fullName>
    </recommendedName>
</protein>
<keyword evidence="1" id="KW-0812">Transmembrane</keyword>
<evidence type="ECO:0000313" key="4">
    <source>
        <dbReference type="Proteomes" id="UP000436822"/>
    </source>
</evidence>
<feature type="transmembrane region" description="Helical" evidence="1">
    <location>
        <begin position="178"/>
        <end position="206"/>
    </location>
</feature>
<dbReference type="Gene3D" id="3.90.550.10">
    <property type="entry name" value="Spore Coat Polysaccharide Biosynthesis Protein SpsA, Chain A"/>
    <property type="match status" value="1"/>
</dbReference>
<dbReference type="SUPFAM" id="SSF53448">
    <property type="entry name" value="Nucleotide-diphospho-sugar transferases"/>
    <property type="match status" value="1"/>
</dbReference>
<evidence type="ECO:0000259" key="2">
    <source>
        <dbReference type="Pfam" id="PF00535"/>
    </source>
</evidence>
<evidence type="ECO:0000256" key="1">
    <source>
        <dbReference type="SAM" id="Phobius"/>
    </source>
</evidence>
<feature type="transmembrane region" description="Helical" evidence="1">
    <location>
        <begin position="226"/>
        <end position="248"/>
    </location>
</feature>
<dbReference type="Pfam" id="PF00535">
    <property type="entry name" value="Glycos_transf_2"/>
    <property type="match status" value="1"/>
</dbReference>
<comment type="caution">
    <text evidence="3">The sequence shown here is derived from an EMBL/GenBank/DDBJ whole genome shotgun (WGS) entry which is preliminary data.</text>
</comment>
<dbReference type="InterPro" id="IPR029044">
    <property type="entry name" value="Nucleotide-diphossugar_trans"/>
</dbReference>